<accession>A0A9D4BXP2</accession>
<proteinExistence type="predicted"/>
<feature type="region of interest" description="Disordered" evidence="1">
    <location>
        <begin position="57"/>
        <end position="120"/>
    </location>
</feature>
<feature type="compositionally biased region" description="Basic and acidic residues" evidence="1">
    <location>
        <begin position="68"/>
        <end position="120"/>
    </location>
</feature>
<dbReference type="EMBL" id="JAIWYP010000014">
    <property type="protein sequence ID" value="KAH3712898.1"/>
    <property type="molecule type" value="Genomic_DNA"/>
</dbReference>
<reference evidence="2" key="2">
    <citation type="submission" date="2020-11" db="EMBL/GenBank/DDBJ databases">
        <authorList>
            <person name="McCartney M.A."/>
            <person name="Auch B."/>
            <person name="Kono T."/>
            <person name="Mallez S."/>
            <person name="Becker A."/>
            <person name="Gohl D.M."/>
            <person name="Silverstein K.A.T."/>
            <person name="Koren S."/>
            <person name="Bechman K.B."/>
            <person name="Herman A."/>
            <person name="Abrahante J.E."/>
            <person name="Garbe J."/>
        </authorList>
    </citation>
    <scope>NUCLEOTIDE SEQUENCE</scope>
    <source>
        <strain evidence="2">Duluth1</strain>
        <tissue evidence="2">Whole animal</tissue>
    </source>
</reference>
<comment type="caution">
    <text evidence="2">The sequence shown here is derived from an EMBL/GenBank/DDBJ whole genome shotgun (WGS) entry which is preliminary data.</text>
</comment>
<evidence type="ECO:0000313" key="2">
    <source>
        <dbReference type="EMBL" id="KAH3712898.1"/>
    </source>
</evidence>
<protein>
    <submittedName>
        <fullName evidence="2">Uncharacterized protein</fullName>
    </submittedName>
</protein>
<dbReference type="Proteomes" id="UP000828390">
    <property type="component" value="Unassembled WGS sequence"/>
</dbReference>
<sequence length="120" mass="14253">MFQPIKDLSLTSIKQKPLSYPKKQGQIERYKIARHKVRSNGLRSDRKGQIAWYEGYRMDGRTNGMGRQNDRHTDGWTDGLTDRETNRRTDRQTDGRADRQTDKQTERLRQTDRQNDIQTK</sequence>
<reference evidence="2" key="1">
    <citation type="journal article" date="2019" name="bioRxiv">
        <title>The Genome of the Zebra Mussel, Dreissena polymorpha: A Resource for Invasive Species Research.</title>
        <authorList>
            <person name="McCartney M.A."/>
            <person name="Auch B."/>
            <person name="Kono T."/>
            <person name="Mallez S."/>
            <person name="Zhang Y."/>
            <person name="Obille A."/>
            <person name="Becker A."/>
            <person name="Abrahante J.E."/>
            <person name="Garbe J."/>
            <person name="Badalamenti J.P."/>
            <person name="Herman A."/>
            <person name="Mangelson H."/>
            <person name="Liachko I."/>
            <person name="Sullivan S."/>
            <person name="Sone E.D."/>
            <person name="Koren S."/>
            <person name="Silverstein K.A.T."/>
            <person name="Beckman K.B."/>
            <person name="Gohl D.M."/>
        </authorList>
    </citation>
    <scope>NUCLEOTIDE SEQUENCE</scope>
    <source>
        <strain evidence="2">Duluth1</strain>
        <tissue evidence="2">Whole animal</tissue>
    </source>
</reference>
<organism evidence="2 3">
    <name type="scientific">Dreissena polymorpha</name>
    <name type="common">Zebra mussel</name>
    <name type="synonym">Mytilus polymorpha</name>
    <dbReference type="NCBI Taxonomy" id="45954"/>
    <lineage>
        <taxon>Eukaryota</taxon>
        <taxon>Metazoa</taxon>
        <taxon>Spiralia</taxon>
        <taxon>Lophotrochozoa</taxon>
        <taxon>Mollusca</taxon>
        <taxon>Bivalvia</taxon>
        <taxon>Autobranchia</taxon>
        <taxon>Heteroconchia</taxon>
        <taxon>Euheterodonta</taxon>
        <taxon>Imparidentia</taxon>
        <taxon>Neoheterodontei</taxon>
        <taxon>Myida</taxon>
        <taxon>Dreissenoidea</taxon>
        <taxon>Dreissenidae</taxon>
        <taxon>Dreissena</taxon>
    </lineage>
</organism>
<gene>
    <name evidence="2" type="ORF">DPMN_072657</name>
</gene>
<dbReference type="AlphaFoldDB" id="A0A9D4BXP2"/>
<keyword evidence="3" id="KW-1185">Reference proteome</keyword>
<evidence type="ECO:0000256" key="1">
    <source>
        <dbReference type="SAM" id="MobiDB-lite"/>
    </source>
</evidence>
<name>A0A9D4BXP2_DREPO</name>
<evidence type="ECO:0000313" key="3">
    <source>
        <dbReference type="Proteomes" id="UP000828390"/>
    </source>
</evidence>